<name>A0A834J000_VESVU</name>
<dbReference type="AlphaFoldDB" id="A0A834J000"/>
<evidence type="ECO:0000313" key="3">
    <source>
        <dbReference type="Proteomes" id="UP000614350"/>
    </source>
</evidence>
<keyword evidence="3" id="KW-1185">Reference proteome</keyword>
<evidence type="ECO:0000313" key="2">
    <source>
        <dbReference type="EMBL" id="KAF7379327.1"/>
    </source>
</evidence>
<evidence type="ECO:0000256" key="1">
    <source>
        <dbReference type="SAM" id="Phobius"/>
    </source>
</evidence>
<protein>
    <submittedName>
        <fullName evidence="2">Uncharacterized protein</fullName>
    </submittedName>
</protein>
<dbReference type="EMBL" id="JACSEA010000023">
    <property type="protein sequence ID" value="KAF7379327.1"/>
    <property type="molecule type" value="Genomic_DNA"/>
</dbReference>
<comment type="caution">
    <text evidence="2">The sequence shown here is derived from an EMBL/GenBank/DDBJ whole genome shotgun (WGS) entry which is preliminary data.</text>
</comment>
<keyword evidence="1" id="KW-0472">Membrane</keyword>
<accession>A0A834J000</accession>
<dbReference type="Proteomes" id="UP000614350">
    <property type="component" value="Unassembled WGS sequence"/>
</dbReference>
<keyword evidence="1" id="KW-1133">Transmembrane helix</keyword>
<sequence length="267" mass="31102">MSAHKSTHAWRQIITKSLKRRYLTINMGEHIPDIHSLHPCQNVLTGSIDTSYSAVERAEYDVSEIKQTKNRKKKFILALITNLLEIDVVLFYYAAIEWWYGARELSLQRIDKEAASVRGYNRLRWERFFEGTSNGSYGSWVKKDSMQSGRIRNDKENLRAINSDSEKDVLRIIIEEEEEDEDEEEGDTGDEVVEENDIECRNDYENGSFNHGLKIELRIIEVELRQESRAHNSRNHLRGILMTTTSIFYSWQSATMAIEIGFPYQVA</sequence>
<reference evidence="2" key="1">
    <citation type="journal article" date="2020" name="G3 (Bethesda)">
        <title>High-Quality Assemblies for Three Invasive Social Wasps from the &lt;i&gt;Vespula&lt;/i&gt; Genus.</title>
        <authorList>
            <person name="Harrop T.W.R."/>
            <person name="Guhlin J."/>
            <person name="McLaughlin G.M."/>
            <person name="Permina E."/>
            <person name="Stockwell P."/>
            <person name="Gilligan J."/>
            <person name="Le Lec M.F."/>
            <person name="Gruber M.A.M."/>
            <person name="Quinn O."/>
            <person name="Lovegrove M."/>
            <person name="Duncan E.J."/>
            <person name="Remnant E.J."/>
            <person name="Van Eeckhoven J."/>
            <person name="Graham B."/>
            <person name="Knapp R.A."/>
            <person name="Langford K.W."/>
            <person name="Kronenberg Z."/>
            <person name="Press M.O."/>
            <person name="Eacker S.M."/>
            <person name="Wilson-Rankin E.E."/>
            <person name="Purcell J."/>
            <person name="Lester P.J."/>
            <person name="Dearden P.K."/>
        </authorList>
    </citation>
    <scope>NUCLEOTIDE SEQUENCE</scope>
    <source>
        <strain evidence="2">Marl-1</strain>
    </source>
</reference>
<keyword evidence="1" id="KW-0812">Transmembrane</keyword>
<organism evidence="2 3">
    <name type="scientific">Vespula vulgaris</name>
    <name type="common">Yellow jacket</name>
    <name type="synonym">Wasp</name>
    <dbReference type="NCBI Taxonomy" id="7454"/>
    <lineage>
        <taxon>Eukaryota</taxon>
        <taxon>Metazoa</taxon>
        <taxon>Ecdysozoa</taxon>
        <taxon>Arthropoda</taxon>
        <taxon>Hexapoda</taxon>
        <taxon>Insecta</taxon>
        <taxon>Pterygota</taxon>
        <taxon>Neoptera</taxon>
        <taxon>Endopterygota</taxon>
        <taxon>Hymenoptera</taxon>
        <taxon>Apocrita</taxon>
        <taxon>Aculeata</taxon>
        <taxon>Vespoidea</taxon>
        <taxon>Vespidae</taxon>
        <taxon>Vespinae</taxon>
        <taxon>Vespula</taxon>
    </lineage>
</organism>
<proteinExistence type="predicted"/>
<gene>
    <name evidence="2" type="ORF">HZH66_014698</name>
</gene>
<feature type="transmembrane region" description="Helical" evidence="1">
    <location>
        <begin position="75"/>
        <end position="100"/>
    </location>
</feature>